<sequence length="146" mass="16644">RSWLTNSHVGIRNYRIVVGEYQQEYLNARKKEKKEIAIIIVTRINDSGGRFLKRSADSSVWSEVTEKKAIEKTSQALREGLDVRHKKVRPEKLIDYNSTMDVTNPRKRTKLVEGLVMDSPKINGTITPLFTFGGVSEIECDNVHGI</sequence>
<dbReference type="EMBL" id="KV784353">
    <property type="protein sequence ID" value="OEU22261.1"/>
    <property type="molecule type" value="Genomic_DNA"/>
</dbReference>
<dbReference type="KEGG" id="fcy:FRACYDRAFT_179052"/>
<evidence type="ECO:0000259" key="1">
    <source>
        <dbReference type="Pfam" id="PF20710"/>
    </source>
</evidence>
<dbReference type="InParanoid" id="A0A1E7FVS8"/>
<organism evidence="2 3">
    <name type="scientific">Fragilariopsis cylindrus CCMP1102</name>
    <dbReference type="NCBI Taxonomy" id="635003"/>
    <lineage>
        <taxon>Eukaryota</taxon>
        <taxon>Sar</taxon>
        <taxon>Stramenopiles</taxon>
        <taxon>Ochrophyta</taxon>
        <taxon>Bacillariophyta</taxon>
        <taxon>Bacillariophyceae</taxon>
        <taxon>Bacillariophycidae</taxon>
        <taxon>Bacillariales</taxon>
        <taxon>Bacillariaceae</taxon>
        <taxon>Fragilariopsis</taxon>
    </lineage>
</organism>
<dbReference type="Proteomes" id="UP000095751">
    <property type="component" value="Unassembled WGS sequence"/>
</dbReference>
<reference evidence="2 3" key="1">
    <citation type="submission" date="2016-09" db="EMBL/GenBank/DDBJ databases">
        <title>Extensive genetic diversity and differential bi-allelic expression allows diatom success in the polar Southern Ocean.</title>
        <authorList>
            <consortium name="DOE Joint Genome Institute"/>
            <person name="Mock T."/>
            <person name="Otillar R.P."/>
            <person name="Strauss J."/>
            <person name="Dupont C."/>
            <person name="Frickenhaus S."/>
            <person name="Maumus F."/>
            <person name="Mcmullan M."/>
            <person name="Sanges R."/>
            <person name="Schmutz J."/>
            <person name="Toseland A."/>
            <person name="Valas R."/>
            <person name="Veluchamy A."/>
            <person name="Ward B.J."/>
            <person name="Allen A."/>
            <person name="Barry K."/>
            <person name="Falciatore A."/>
            <person name="Ferrante M."/>
            <person name="Fortunato A.E."/>
            <person name="Gloeckner G."/>
            <person name="Gruber A."/>
            <person name="Hipkin R."/>
            <person name="Janech M."/>
            <person name="Kroth P."/>
            <person name="Leese F."/>
            <person name="Lindquist E."/>
            <person name="Lyon B.R."/>
            <person name="Martin J."/>
            <person name="Mayer C."/>
            <person name="Parker M."/>
            <person name="Quesneville H."/>
            <person name="Raymond J."/>
            <person name="Uhlig C."/>
            <person name="Valentin K.U."/>
            <person name="Worden A.Z."/>
            <person name="Armbrust E.V."/>
            <person name="Bowler C."/>
            <person name="Green B."/>
            <person name="Moulton V."/>
            <person name="Van Oosterhout C."/>
            <person name="Grigoriev I."/>
        </authorList>
    </citation>
    <scope>NUCLEOTIDE SEQUENCE [LARGE SCALE GENOMIC DNA]</scope>
    <source>
        <strain evidence="2 3">CCMP1102</strain>
    </source>
</reference>
<protein>
    <recommendedName>
        <fullName evidence="1">DUF6824 domain-containing protein</fullName>
    </recommendedName>
</protein>
<feature type="domain" description="DUF6824" evidence="1">
    <location>
        <begin position="3"/>
        <end position="79"/>
    </location>
</feature>
<dbReference type="AlphaFoldDB" id="A0A1E7FVS8"/>
<accession>A0A1E7FVS8</accession>
<dbReference type="OrthoDB" id="45957at2759"/>
<proteinExistence type="predicted"/>
<name>A0A1E7FVS8_9STRA</name>
<feature type="non-terminal residue" evidence="2">
    <location>
        <position position="1"/>
    </location>
</feature>
<evidence type="ECO:0000313" key="2">
    <source>
        <dbReference type="EMBL" id="OEU22261.1"/>
    </source>
</evidence>
<dbReference type="Pfam" id="PF20710">
    <property type="entry name" value="DUF6824"/>
    <property type="match status" value="1"/>
</dbReference>
<evidence type="ECO:0000313" key="3">
    <source>
        <dbReference type="Proteomes" id="UP000095751"/>
    </source>
</evidence>
<keyword evidence="3" id="KW-1185">Reference proteome</keyword>
<gene>
    <name evidence="2" type="ORF">FRACYDRAFT_179052</name>
</gene>
<dbReference type="InterPro" id="IPR049227">
    <property type="entry name" value="DUF6824"/>
</dbReference>